<reference evidence="4" key="1">
    <citation type="submission" date="2022-11" db="UniProtKB">
        <authorList>
            <consortium name="WormBaseParasite"/>
        </authorList>
    </citation>
    <scope>IDENTIFICATION</scope>
</reference>
<feature type="domain" description="EGF-like" evidence="2">
    <location>
        <begin position="164"/>
        <end position="177"/>
    </location>
</feature>
<keyword evidence="3" id="KW-1185">Reference proteome</keyword>
<dbReference type="Pfam" id="PF01683">
    <property type="entry name" value="EB"/>
    <property type="match status" value="2"/>
</dbReference>
<protein>
    <submittedName>
        <fullName evidence="4">EGF-like domain-containing protein</fullName>
    </submittedName>
</protein>
<evidence type="ECO:0000259" key="2">
    <source>
        <dbReference type="PROSITE" id="PS01186"/>
    </source>
</evidence>
<evidence type="ECO:0000313" key="3">
    <source>
        <dbReference type="Proteomes" id="UP000887565"/>
    </source>
</evidence>
<dbReference type="InterPro" id="IPR000742">
    <property type="entry name" value="EGF"/>
</dbReference>
<sequence length="621" mass="69590">MIFGGRSFYKQRNQESQKMVGKDDHQGICIMKKKFIEWDRIAFCIAGGTGSMRLLSAIFHLFYAGLLVNGALPKPAWDCVDDKIIAKYYNETCGSDEDCFGRSMKCTEGHCVCNENYVPAERFVGENAKQLVCVAAPSLFEECSTICQTPYVCKEHGELKKRICHCEPPFKLEDRSCHLECKENEDYDSRRFLCIPMGQIGDACLAEKQCLPAFSQCNGGKCSCLEGFIAKDGLCVPDEIRCPNDKVIKEPKICVFKKSPEDKRYNYRLIDDCPPDHYCHTYQILQYELLSSSLNAFGGSYKNEGSEGYCCPKAQSVCPVGKPHPTAKCRGSTSFVDNVDTQCPWDSYYCASTHGDGDELCCPKRCETSMIFIKGKCLPSARLGDPCTEDAQCTDSRTKCENGVCKCRSGSKETRQPTYAYCSVECPEDELLHDDKCYAPLSLGDSCTNQTWRCPANAFCNKFNVCSCSCPRFTLTKDVCAPMPACPAPRRHVPYFRSAMGVAAMMESDQAKYYQPISDDKRRELLQNITFCAVTGRNPPKIEHVEQCPEGKYCAHYLKDLGICCKIPEYTCPNGKKPISVKQCSTKKPLDCGLKNYCHDYLYTADPDSPDGKMCCETENQ</sequence>
<dbReference type="AlphaFoldDB" id="A0A915HP86"/>
<dbReference type="Proteomes" id="UP000887565">
    <property type="component" value="Unplaced"/>
</dbReference>
<dbReference type="InterPro" id="IPR006149">
    <property type="entry name" value="EB_dom"/>
</dbReference>
<dbReference type="OMA" id="ECEDTSH"/>
<keyword evidence="1" id="KW-1133">Transmembrane helix</keyword>
<dbReference type="WBParaSite" id="nRc.2.0.1.t03763-RA">
    <property type="protein sequence ID" value="nRc.2.0.1.t03763-RA"/>
    <property type="gene ID" value="nRc.2.0.1.g03763"/>
</dbReference>
<name>A0A915HP86_ROMCU</name>
<proteinExistence type="predicted"/>
<organism evidence="3 4">
    <name type="scientific">Romanomermis culicivorax</name>
    <name type="common">Nematode worm</name>
    <dbReference type="NCBI Taxonomy" id="13658"/>
    <lineage>
        <taxon>Eukaryota</taxon>
        <taxon>Metazoa</taxon>
        <taxon>Ecdysozoa</taxon>
        <taxon>Nematoda</taxon>
        <taxon>Enoplea</taxon>
        <taxon>Dorylaimia</taxon>
        <taxon>Mermithida</taxon>
        <taxon>Mermithoidea</taxon>
        <taxon>Mermithidae</taxon>
        <taxon>Romanomermis</taxon>
    </lineage>
</organism>
<dbReference type="PROSITE" id="PS01186">
    <property type="entry name" value="EGF_2"/>
    <property type="match status" value="1"/>
</dbReference>
<dbReference type="SMART" id="SM00181">
    <property type="entry name" value="EGF"/>
    <property type="match status" value="3"/>
</dbReference>
<feature type="transmembrane region" description="Helical" evidence="1">
    <location>
        <begin position="41"/>
        <end position="63"/>
    </location>
</feature>
<keyword evidence="1" id="KW-0472">Membrane</keyword>
<keyword evidence="1" id="KW-0812">Transmembrane</keyword>
<evidence type="ECO:0000313" key="4">
    <source>
        <dbReference type="WBParaSite" id="nRc.2.0.1.t03763-RA"/>
    </source>
</evidence>
<evidence type="ECO:0000256" key="1">
    <source>
        <dbReference type="SAM" id="Phobius"/>
    </source>
</evidence>
<accession>A0A915HP86</accession>